<comment type="subunit">
    <text evidence="7">NDH-1 is composed of 14 different subunits. Subunits NuoA, H, J, K, L, M, N constitute the membrane sector of the complex.</text>
</comment>
<keyword evidence="4 7" id="KW-0812">Transmembrane</keyword>
<evidence type="ECO:0000256" key="8">
    <source>
        <dbReference type="SAM" id="MobiDB-lite"/>
    </source>
</evidence>
<feature type="transmembrane region" description="Helical" evidence="7">
    <location>
        <begin position="60"/>
        <end position="83"/>
    </location>
</feature>
<feature type="transmembrane region" description="Helical" evidence="7">
    <location>
        <begin position="29"/>
        <end position="48"/>
    </location>
</feature>
<dbReference type="PANTHER" id="PTHR11434">
    <property type="entry name" value="NADH-UBIQUINONE OXIDOREDUCTASE SUBUNIT ND4L"/>
    <property type="match status" value="1"/>
</dbReference>
<name>A0ABW1GWT3_9ACTN</name>
<evidence type="ECO:0000256" key="1">
    <source>
        <dbReference type="ARBA" id="ARBA00004141"/>
    </source>
</evidence>
<dbReference type="PANTHER" id="PTHR11434:SF16">
    <property type="entry name" value="NADH-UBIQUINONE OXIDOREDUCTASE CHAIN 4L"/>
    <property type="match status" value="1"/>
</dbReference>
<keyword evidence="3 7" id="KW-0813">Transport</keyword>
<keyword evidence="6 7" id="KW-0472">Membrane</keyword>
<feature type="transmembrane region" description="Helical" evidence="7">
    <location>
        <begin position="6"/>
        <end position="22"/>
    </location>
</feature>
<evidence type="ECO:0000313" key="9">
    <source>
        <dbReference type="EMBL" id="MFC5921889.1"/>
    </source>
</evidence>
<reference evidence="10" key="1">
    <citation type="journal article" date="2019" name="Int. J. Syst. Evol. Microbiol.">
        <title>The Global Catalogue of Microorganisms (GCM) 10K type strain sequencing project: providing services to taxonomists for standard genome sequencing and annotation.</title>
        <authorList>
            <consortium name="The Broad Institute Genomics Platform"/>
            <consortium name="The Broad Institute Genome Sequencing Center for Infectious Disease"/>
            <person name="Wu L."/>
            <person name="Ma J."/>
        </authorList>
    </citation>
    <scope>NUCLEOTIDE SEQUENCE [LARGE SCALE GENOMIC DNA]</scope>
    <source>
        <strain evidence="10">CGMCC 4.7144</strain>
    </source>
</reference>
<proteinExistence type="inferred from homology"/>
<dbReference type="GO" id="GO:0050136">
    <property type="term" value="F:NADH dehydrogenase (quinone) (non-electrogenic) activity"/>
    <property type="evidence" value="ECO:0007669"/>
    <property type="project" value="UniProtKB-EC"/>
</dbReference>
<accession>A0ABW1GWT3</accession>
<keyword evidence="7" id="KW-1003">Cell membrane</keyword>
<dbReference type="InterPro" id="IPR039428">
    <property type="entry name" value="NUOK/Mnh_C1-like"/>
</dbReference>
<dbReference type="Pfam" id="PF00420">
    <property type="entry name" value="Oxidored_q2"/>
    <property type="match status" value="1"/>
</dbReference>
<evidence type="ECO:0000256" key="7">
    <source>
        <dbReference type="HAMAP-Rule" id="MF_01456"/>
    </source>
</evidence>
<comment type="catalytic activity">
    <reaction evidence="7">
        <text>a quinone + NADH + 5 H(+)(in) = a quinol + NAD(+) + 4 H(+)(out)</text>
        <dbReference type="Rhea" id="RHEA:57888"/>
        <dbReference type="ChEBI" id="CHEBI:15378"/>
        <dbReference type="ChEBI" id="CHEBI:24646"/>
        <dbReference type="ChEBI" id="CHEBI:57540"/>
        <dbReference type="ChEBI" id="CHEBI:57945"/>
        <dbReference type="ChEBI" id="CHEBI:132124"/>
    </reaction>
</comment>
<sequence length="126" mass="13427">MRPVLPYVTAALLFGLGVYGVLRRRNAVLVLMAVELMLNAVNLILVTADTTARAVLPHSGQVFALFVIVLAAAEIGVGLAIVLQLYRLRATVAVDEVPLTEPAESRETEPAEPEPATVGQAPEVTR</sequence>
<keyword evidence="7" id="KW-0520">NAD</keyword>
<keyword evidence="9" id="KW-0560">Oxidoreductase</keyword>
<dbReference type="EMBL" id="JBHSQS010000001">
    <property type="protein sequence ID" value="MFC5921889.1"/>
    <property type="molecule type" value="Genomic_DNA"/>
</dbReference>
<dbReference type="EC" id="7.1.1.-" evidence="7"/>
<keyword evidence="10" id="KW-1185">Reference proteome</keyword>
<dbReference type="HAMAP" id="MF_01456">
    <property type="entry name" value="NDH1_NuoK"/>
    <property type="match status" value="1"/>
</dbReference>
<dbReference type="InterPro" id="IPR001133">
    <property type="entry name" value="NADH_UbQ_OxRdtase_chain4L/K"/>
</dbReference>
<protein>
    <recommendedName>
        <fullName evidence="7">NADH-quinone oxidoreductase subunit K</fullName>
        <ecNumber evidence="7">7.1.1.-</ecNumber>
    </recommendedName>
    <alternativeName>
        <fullName evidence="7">NADH dehydrogenase I subunit K</fullName>
    </alternativeName>
    <alternativeName>
        <fullName evidence="7">NDH-1 subunit K</fullName>
    </alternativeName>
</protein>
<comment type="function">
    <text evidence="7">NDH-1 shuttles electrons from NADH, via FMN and iron-sulfur (Fe-S) centers, to quinones in the respiratory chain. The immediate electron acceptor for the enzyme in this species is believed to be a menaquinone. Couples the redox reaction to proton translocation (for every two electrons transferred, four hydrogen ions are translocated across the cytoplasmic membrane), and thus conserves the redox energy in a proton gradient.</text>
</comment>
<comment type="subcellular location">
    <subcellularLocation>
        <location evidence="7">Cell membrane</location>
        <topology evidence="7">Multi-pass membrane protein</topology>
    </subcellularLocation>
    <subcellularLocation>
        <location evidence="1">Membrane</location>
        <topology evidence="1">Multi-pass membrane protein</topology>
    </subcellularLocation>
</comment>
<keyword evidence="7" id="KW-1278">Translocase</keyword>
<evidence type="ECO:0000256" key="3">
    <source>
        <dbReference type="ARBA" id="ARBA00022448"/>
    </source>
</evidence>
<dbReference type="Proteomes" id="UP001596226">
    <property type="component" value="Unassembled WGS sequence"/>
</dbReference>
<dbReference type="NCBIfam" id="NF004320">
    <property type="entry name" value="PRK05715.1-2"/>
    <property type="match status" value="1"/>
</dbReference>
<keyword evidence="5 7" id="KW-1133">Transmembrane helix</keyword>
<feature type="region of interest" description="Disordered" evidence="8">
    <location>
        <begin position="99"/>
        <end position="126"/>
    </location>
</feature>
<evidence type="ECO:0000256" key="2">
    <source>
        <dbReference type="ARBA" id="ARBA00010519"/>
    </source>
</evidence>
<evidence type="ECO:0000256" key="6">
    <source>
        <dbReference type="ARBA" id="ARBA00023136"/>
    </source>
</evidence>
<evidence type="ECO:0000256" key="5">
    <source>
        <dbReference type="ARBA" id="ARBA00022989"/>
    </source>
</evidence>
<organism evidence="9 10">
    <name type="scientific">Micromonospora vulcania</name>
    <dbReference type="NCBI Taxonomy" id="1441873"/>
    <lineage>
        <taxon>Bacteria</taxon>
        <taxon>Bacillati</taxon>
        <taxon>Actinomycetota</taxon>
        <taxon>Actinomycetes</taxon>
        <taxon>Micromonosporales</taxon>
        <taxon>Micromonosporaceae</taxon>
        <taxon>Micromonospora</taxon>
    </lineage>
</organism>
<comment type="similarity">
    <text evidence="2 7">Belongs to the complex I subunit 4L family.</text>
</comment>
<evidence type="ECO:0000313" key="10">
    <source>
        <dbReference type="Proteomes" id="UP001596226"/>
    </source>
</evidence>
<dbReference type="Gene3D" id="1.10.287.3510">
    <property type="match status" value="1"/>
</dbReference>
<gene>
    <name evidence="7 9" type="primary">nuoK</name>
    <name evidence="9" type="ORF">ACFQGL_00850</name>
</gene>
<keyword evidence="7" id="KW-0874">Quinone</keyword>
<evidence type="ECO:0000256" key="4">
    <source>
        <dbReference type="ARBA" id="ARBA00022692"/>
    </source>
</evidence>
<comment type="caution">
    <text evidence="9">The sequence shown here is derived from an EMBL/GenBank/DDBJ whole genome shotgun (WGS) entry which is preliminary data.</text>
</comment>
<dbReference type="RefSeq" id="WP_377503973.1">
    <property type="nucleotide sequence ID" value="NZ_JBHSQS010000001.1"/>
</dbReference>